<name>A0A4Q7JGG9_9PSEU</name>
<dbReference type="EMBL" id="SFCC01000001">
    <property type="protein sequence ID" value="RZQ65894.1"/>
    <property type="molecule type" value="Genomic_DNA"/>
</dbReference>
<evidence type="ECO:0000313" key="2">
    <source>
        <dbReference type="Proteomes" id="UP000292003"/>
    </source>
</evidence>
<gene>
    <name evidence="1" type="ORF">EWH70_02125</name>
</gene>
<reference evidence="1 2" key="1">
    <citation type="submission" date="2019-02" db="EMBL/GenBank/DDBJ databases">
        <title>Draft genome sequence of Amycolatopsis sp. 8-3EHSu isolated from roots of Suaeda maritima.</title>
        <authorList>
            <person name="Duangmal K."/>
            <person name="Chantavorakit T."/>
        </authorList>
    </citation>
    <scope>NUCLEOTIDE SEQUENCE [LARGE SCALE GENOMIC DNA]</scope>
    <source>
        <strain evidence="1 2">8-3EHSu</strain>
    </source>
</reference>
<keyword evidence="2" id="KW-1185">Reference proteome</keyword>
<evidence type="ECO:0000313" key="1">
    <source>
        <dbReference type="EMBL" id="RZQ65894.1"/>
    </source>
</evidence>
<protein>
    <submittedName>
        <fullName evidence="1">Uncharacterized protein</fullName>
    </submittedName>
</protein>
<proteinExistence type="predicted"/>
<sequence length="65" mass="7144">MTASRVYVGGQGEYSELHVLGDGRVLRCCPGERGGQIEIGRDLSAEDRRLLVARIITDEGLTLRE</sequence>
<dbReference type="RefSeq" id="WP_130473463.1">
    <property type="nucleotide sequence ID" value="NZ_SFCC01000001.1"/>
</dbReference>
<comment type="caution">
    <text evidence="1">The sequence shown here is derived from an EMBL/GenBank/DDBJ whole genome shotgun (WGS) entry which is preliminary data.</text>
</comment>
<organism evidence="1 2">
    <name type="scientific">Amycolatopsis suaedae</name>
    <dbReference type="NCBI Taxonomy" id="2510978"/>
    <lineage>
        <taxon>Bacteria</taxon>
        <taxon>Bacillati</taxon>
        <taxon>Actinomycetota</taxon>
        <taxon>Actinomycetes</taxon>
        <taxon>Pseudonocardiales</taxon>
        <taxon>Pseudonocardiaceae</taxon>
        <taxon>Amycolatopsis</taxon>
    </lineage>
</organism>
<dbReference type="AlphaFoldDB" id="A0A4Q7JGG9"/>
<dbReference type="Proteomes" id="UP000292003">
    <property type="component" value="Unassembled WGS sequence"/>
</dbReference>
<accession>A0A4Q7JGG9</accession>